<feature type="transmembrane region" description="Helical" evidence="2">
    <location>
        <begin position="397"/>
        <end position="415"/>
    </location>
</feature>
<keyword evidence="2" id="KW-0812">Transmembrane</keyword>
<keyword evidence="2" id="KW-1133">Transmembrane helix</keyword>
<keyword evidence="2" id="KW-0472">Membrane</keyword>
<evidence type="ECO:0000256" key="2">
    <source>
        <dbReference type="SAM" id="Phobius"/>
    </source>
</evidence>
<organism evidence="3 4">
    <name type="scientific">Ridgeia piscesae</name>
    <name type="common">Tubeworm</name>
    <dbReference type="NCBI Taxonomy" id="27915"/>
    <lineage>
        <taxon>Eukaryota</taxon>
        <taxon>Metazoa</taxon>
        <taxon>Spiralia</taxon>
        <taxon>Lophotrochozoa</taxon>
        <taxon>Annelida</taxon>
        <taxon>Polychaeta</taxon>
        <taxon>Sedentaria</taxon>
        <taxon>Canalipalpata</taxon>
        <taxon>Sabellida</taxon>
        <taxon>Siboglinidae</taxon>
        <taxon>Ridgeia</taxon>
    </lineage>
</organism>
<feature type="transmembrane region" description="Helical" evidence="2">
    <location>
        <begin position="374"/>
        <end position="391"/>
    </location>
</feature>
<comment type="caution">
    <text evidence="3">The sequence shown here is derived from an EMBL/GenBank/DDBJ whole genome shotgun (WGS) entry which is preliminary data.</text>
</comment>
<evidence type="ECO:0000313" key="4">
    <source>
        <dbReference type="Proteomes" id="UP001209878"/>
    </source>
</evidence>
<feature type="transmembrane region" description="Helical" evidence="2">
    <location>
        <begin position="194"/>
        <end position="213"/>
    </location>
</feature>
<feature type="transmembrane region" description="Helical" evidence="2">
    <location>
        <begin position="340"/>
        <end position="362"/>
    </location>
</feature>
<feature type="region of interest" description="Disordered" evidence="1">
    <location>
        <begin position="92"/>
        <end position="130"/>
    </location>
</feature>
<dbReference type="Proteomes" id="UP001209878">
    <property type="component" value="Unassembled WGS sequence"/>
</dbReference>
<accession>A0AAD9P369</accession>
<evidence type="ECO:0000313" key="3">
    <source>
        <dbReference type="EMBL" id="KAK2187303.1"/>
    </source>
</evidence>
<reference evidence="3" key="1">
    <citation type="journal article" date="2023" name="Mol. Biol. Evol.">
        <title>Third-Generation Sequencing Reveals the Adaptive Role of the Epigenome in Three Deep-Sea Polychaetes.</title>
        <authorList>
            <person name="Perez M."/>
            <person name="Aroh O."/>
            <person name="Sun Y."/>
            <person name="Lan Y."/>
            <person name="Juniper S.K."/>
            <person name="Young C.R."/>
            <person name="Angers B."/>
            <person name="Qian P.Y."/>
        </authorList>
    </citation>
    <scope>NUCLEOTIDE SEQUENCE</scope>
    <source>
        <strain evidence="3">R07B-5</strain>
    </source>
</reference>
<feature type="transmembrane region" description="Helical" evidence="2">
    <location>
        <begin position="278"/>
        <end position="295"/>
    </location>
</feature>
<feature type="transmembrane region" description="Helical" evidence="2">
    <location>
        <begin position="249"/>
        <end position="266"/>
    </location>
</feature>
<proteinExistence type="predicted"/>
<protein>
    <submittedName>
        <fullName evidence="3">Uncharacterized protein</fullName>
    </submittedName>
</protein>
<gene>
    <name evidence="3" type="ORF">NP493_170g02025</name>
</gene>
<dbReference type="EMBL" id="JAODUO010000170">
    <property type="protein sequence ID" value="KAK2187303.1"/>
    <property type="molecule type" value="Genomic_DNA"/>
</dbReference>
<keyword evidence="4" id="KW-1185">Reference proteome</keyword>
<name>A0AAD9P369_RIDPI</name>
<sequence length="436" mass="48687">MNENTTFDRRWRVCVGMPLCRDRPTSRPAWDECWYFSEALSGFVGRWLKRGNGETEQDSDLGFGPGLGLQAHPRRHAGVVVCRDVGDSVPRHTRPASVGVVSPAADAAGGDTGSPSVAPRRHHRPTDGTVDGRHVRLLRRGRGWSVAADSGVRGPLTAVISQAELLHIPVIGGSLVLAYCLVFDRWPSQAKSTFLLLVVLSASLAVTIGFMILDETADLRRSWHIFSFVFVTVYLCVSLATVQLTHRPWMVCLLGVWLNIYWQSGFFDYCSWDWGKGRFPICGFLVALIFVFFIERTDVPFDSRLHGRRRGHFANTVTWFAIAYVIERVTLTLLKTRHPFGVRVLTDVWPCSVLMLAYMMVVSAETTVTVANKVSLILSCLLLYLTFSLPTEGFCNGFFLDIVLALTVLFATEAARTPDTSRKNATGQQRTNRWDV</sequence>
<dbReference type="AlphaFoldDB" id="A0AAD9P369"/>
<feature type="transmembrane region" description="Helical" evidence="2">
    <location>
        <begin position="225"/>
        <end position="242"/>
    </location>
</feature>
<evidence type="ECO:0000256" key="1">
    <source>
        <dbReference type="SAM" id="MobiDB-lite"/>
    </source>
</evidence>